<evidence type="ECO:0000259" key="4">
    <source>
        <dbReference type="PROSITE" id="PS51843"/>
    </source>
</evidence>
<evidence type="ECO:0000313" key="5">
    <source>
        <dbReference type="EMBL" id="KAF7635154.1"/>
    </source>
</evidence>
<name>A0A8S9ZNZ0_9BILA</name>
<keyword evidence="1" id="KW-0805">Transcription regulation</keyword>
<dbReference type="Pfam" id="PF00104">
    <property type="entry name" value="Hormone_recep"/>
    <property type="match status" value="1"/>
</dbReference>
<dbReference type="AlphaFoldDB" id="A0A8S9ZNZ0"/>
<dbReference type="PANTHER" id="PTHR47630">
    <property type="entry name" value="NUCLEAR HORMONE RECEPTOR FAMILY-RELATED-RELATED"/>
    <property type="match status" value="1"/>
</dbReference>
<gene>
    <name evidence="5" type="ORF">Mgra_00005437</name>
</gene>
<dbReference type="SUPFAM" id="SSF48508">
    <property type="entry name" value="Nuclear receptor ligand-binding domain"/>
    <property type="match status" value="1"/>
</dbReference>
<evidence type="ECO:0000256" key="3">
    <source>
        <dbReference type="ARBA" id="ARBA00023170"/>
    </source>
</evidence>
<dbReference type="OrthoDB" id="5817395at2759"/>
<proteinExistence type="predicted"/>
<dbReference type="InterPro" id="IPR035500">
    <property type="entry name" value="NHR-like_dom_sf"/>
</dbReference>
<dbReference type="EMBL" id="JABEBT010000046">
    <property type="protein sequence ID" value="KAF7635154.1"/>
    <property type="molecule type" value="Genomic_DNA"/>
</dbReference>
<protein>
    <recommendedName>
        <fullName evidence="4">NR LBD domain-containing protein</fullName>
    </recommendedName>
</protein>
<comment type="caution">
    <text evidence="5">The sequence shown here is derived from an EMBL/GenBank/DDBJ whole genome shotgun (WGS) entry which is preliminary data.</text>
</comment>
<reference evidence="5" key="1">
    <citation type="journal article" date="2020" name="Ecol. Evol.">
        <title>Genome structure and content of the rice root-knot nematode (Meloidogyne graminicola).</title>
        <authorList>
            <person name="Phan N.T."/>
            <person name="Danchin E.G.J."/>
            <person name="Klopp C."/>
            <person name="Perfus-Barbeoch L."/>
            <person name="Kozlowski D.K."/>
            <person name="Koutsovoulos G.D."/>
            <person name="Lopez-Roques C."/>
            <person name="Bouchez O."/>
            <person name="Zahm M."/>
            <person name="Besnard G."/>
            <person name="Bellafiore S."/>
        </authorList>
    </citation>
    <scope>NUCLEOTIDE SEQUENCE</scope>
    <source>
        <strain evidence="5">VN-18</strain>
    </source>
</reference>
<dbReference type="InterPro" id="IPR000536">
    <property type="entry name" value="Nucl_hrmn_rcpt_lig-bd"/>
</dbReference>
<sequence>MNPKAIQGERVLPQAQDENNKSIRIVSSSIVSKNVIISCIQNSHSIGTQTERSFLFENNSPNQIDSNKFKQKIFSSLISHPVSILKNDNFSIMNLCKNNEEQQQKRSINCLATKMANVLPLVFDFDCQLKENKVKELVKIKNFIFNKVDQIELSNQNISNTSLSNTSFICLFNDPTKLCIRTKINLSANRIATTADAAYDWNRCFVLLIDFIKALPGMEKFSVEDQIVITKARYPAFHWALCALWTLQIGITKGICYCNGSYFPRDPSLQCILVKTKCVERMFILLVEPLKQLQLSETEICLFYIIVIISSTITDLSNEKSKEQFSNLKQHYFSLLYNHIFCKIISNNESSKELTRNEASIQASVRAGHILILCSAITEMTHISRDNIQANNALQLFSMETWKIYQKII</sequence>
<evidence type="ECO:0000313" key="6">
    <source>
        <dbReference type="Proteomes" id="UP000605970"/>
    </source>
</evidence>
<keyword evidence="2" id="KW-0804">Transcription</keyword>
<dbReference type="Gene3D" id="1.10.565.10">
    <property type="entry name" value="Retinoid X Receptor"/>
    <property type="match status" value="1"/>
</dbReference>
<keyword evidence="3" id="KW-0675">Receptor</keyword>
<keyword evidence="6" id="KW-1185">Reference proteome</keyword>
<evidence type="ECO:0000256" key="2">
    <source>
        <dbReference type="ARBA" id="ARBA00023163"/>
    </source>
</evidence>
<evidence type="ECO:0000256" key="1">
    <source>
        <dbReference type="ARBA" id="ARBA00023015"/>
    </source>
</evidence>
<dbReference type="SMART" id="SM00430">
    <property type="entry name" value="HOLI"/>
    <property type="match status" value="1"/>
</dbReference>
<dbReference type="PANTHER" id="PTHR47630:SF4">
    <property type="entry name" value="NUCLEAR HORMONE RECEPTOR FAMILY MEMBER NHR-62"/>
    <property type="match status" value="1"/>
</dbReference>
<dbReference type="Proteomes" id="UP000605970">
    <property type="component" value="Unassembled WGS sequence"/>
</dbReference>
<organism evidence="5 6">
    <name type="scientific">Meloidogyne graminicola</name>
    <dbReference type="NCBI Taxonomy" id="189291"/>
    <lineage>
        <taxon>Eukaryota</taxon>
        <taxon>Metazoa</taxon>
        <taxon>Ecdysozoa</taxon>
        <taxon>Nematoda</taxon>
        <taxon>Chromadorea</taxon>
        <taxon>Rhabditida</taxon>
        <taxon>Tylenchina</taxon>
        <taxon>Tylenchomorpha</taxon>
        <taxon>Tylenchoidea</taxon>
        <taxon>Meloidogynidae</taxon>
        <taxon>Meloidogyninae</taxon>
        <taxon>Meloidogyne</taxon>
    </lineage>
</organism>
<dbReference type="PROSITE" id="PS51843">
    <property type="entry name" value="NR_LBD"/>
    <property type="match status" value="1"/>
</dbReference>
<dbReference type="InterPro" id="IPR052499">
    <property type="entry name" value="C.elegans_NHRs"/>
</dbReference>
<accession>A0A8S9ZNZ0</accession>
<feature type="domain" description="NR LBD" evidence="4">
    <location>
        <begin position="149"/>
        <end position="409"/>
    </location>
</feature>